<dbReference type="InterPro" id="IPR050638">
    <property type="entry name" value="AA-Vitamin_Transporters"/>
</dbReference>
<keyword evidence="4 6" id="KW-1133">Transmembrane helix</keyword>
<evidence type="ECO:0000256" key="6">
    <source>
        <dbReference type="SAM" id="Phobius"/>
    </source>
</evidence>
<keyword evidence="3 6" id="KW-0812">Transmembrane</keyword>
<evidence type="ECO:0000256" key="1">
    <source>
        <dbReference type="ARBA" id="ARBA00004141"/>
    </source>
</evidence>
<feature type="transmembrane region" description="Helical" evidence="6">
    <location>
        <begin position="14"/>
        <end position="34"/>
    </location>
</feature>
<feature type="transmembrane region" description="Helical" evidence="6">
    <location>
        <begin position="249"/>
        <end position="269"/>
    </location>
</feature>
<dbReference type="Pfam" id="PF00892">
    <property type="entry name" value="EamA"/>
    <property type="match status" value="2"/>
</dbReference>
<feature type="transmembrane region" description="Helical" evidence="6">
    <location>
        <begin position="158"/>
        <end position="176"/>
    </location>
</feature>
<feature type="transmembrane region" description="Helical" evidence="6">
    <location>
        <begin position="217"/>
        <end position="237"/>
    </location>
</feature>
<feature type="domain" description="EamA" evidence="7">
    <location>
        <begin position="16"/>
        <end position="148"/>
    </location>
</feature>
<gene>
    <name evidence="8" type="ORF">SAMN04488564_108123</name>
</gene>
<evidence type="ECO:0000256" key="4">
    <source>
        <dbReference type="ARBA" id="ARBA00022989"/>
    </source>
</evidence>
<organism evidence="8 9">
    <name type="scientific">Lentzea waywayandensis</name>
    <dbReference type="NCBI Taxonomy" id="84724"/>
    <lineage>
        <taxon>Bacteria</taxon>
        <taxon>Bacillati</taxon>
        <taxon>Actinomycetota</taxon>
        <taxon>Actinomycetes</taxon>
        <taxon>Pseudonocardiales</taxon>
        <taxon>Pseudonocardiaceae</taxon>
        <taxon>Lentzea</taxon>
    </lineage>
</organism>
<name>A0A1I6F4D6_9PSEU</name>
<comment type="similarity">
    <text evidence="2">Belongs to the EamA transporter family.</text>
</comment>
<feature type="transmembrane region" description="Helical" evidence="6">
    <location>
        <begin position="102"/>
        <end position="126"/>
    </location>
</feature>
<feature type="transmembrane region" description="Helical" evidence="6">
    <location>
        <begin position="74"/>
        <end position="96"/>
    </location>
</feature>
<dbReference type="InterPro" id="IPR000620">
    <property type="entry name" value="EamA_dom"/>
</dbReference>
<evidence type="ECO:0000256" key="5">
    <source>
        <dbReference type="ARBA" id="ARBA00023136"/>
    </source>
</evidence>
<evidence type="ECO:0000256" key="2">
    <source>
        <dbReference type="ARBA" id="ARBA00007362"/>
    </source>
</evidence>
<dbReference type="InterPro" id="IPR037185">
    <property type="entry name" value="EmrE-like"/>
</dbReference>
<dbReference type="OrthoDB" id="3728336at2"/>
<dbReference type="SUPFAM" id="SSF103481">
    <property type="entry name" value="Multidrug resistance efflux transporter EmrE"/>
    <property type="match status" value="2"/>
</dbReference>
<reference evidence="9" key="1">
    <citation type="submission" date="2016-10" db="EMBL/GenBank/DDBJ databases">
        <authorList>
            <person name="Varghese N."/>
            <person name="Submissions S."/>
        </authorList>
    </citation>
    <scope>NUCLEOTIDE SEQUENCE [LARGE SCALE GENOMIC DNA]</scope>
    <source>
        <strain evidence="9">DSM 44232</strain>
    </source>
</reference>
<evidence type="ECO:0000256" key="3">
    <source>
        <dbReference type="ARBA" id="ARBA00022692"/>
    </source>
</evidence>
<dbReference type="GO" id="GO:0016020">
    <property type="term" value="C:membrane"/>
    <property type="evidence" value="ECO:0007669"/>
    <property type="project" value="UniProtKB-SubCell"/>
</dbReference>
<keyword evidence="5 6" id="KW-0472">Membrane</keyword>
<dbReference type="PANTHER" id="PTHR32322">
    <property type="entry name" value="INNER MEMBRANE TRANSPORTER"/>
    <property type="match status" value="1"/>
</dbReference>
<dbReference type="EMBL" id="FOYL01000008">
    <property type="protein sequence ID" value="SFR24879.1"/>
    <property type="molecule type" value="Genomic_DNA"/>
</dbReference>
<evidence type="ECO:0000313" key="8">
    <source>
        <dbReference type="EMBL" id="SFR24879.1"/>
    </source>
</evidence>
<feature type="transmembrane region" description="Helical" evidence="6">
    <location>
        <begin position="275"/>
        <end position="294"/>
    </location>
</feature>
<dbReference type="Proteomes" id="UP000198583">
    <property type="component" value="Unassembled WGS sequence"/>
</dbReference>
<evidence type="ECO:0000313" key="9">
    <source>
        <dbReference type="Proteomes" id="UP000198583"/>
    </source>
</evidence>
<dbReference type="AlphaFoldDB" id="A0A1I6F4D6"/>
<dbReference type="PANTHER" id="PTHR32322:SF2">
    <property type="entry name" value="EAMA DOMAIN-CONTAINING PROTEIN"/>
    <property type="match status" value="1"/>
</dbReference>
<feature type="transmembrane region" description="Helical" evidence="6">
    <location>
        <begin position="133"/>
        <end position="152"/>
    </location>
</feature>
<accession>A0A1I6F4D6</accession>
<dbReference type="STRING" id="84724.SAMN04488564_108123"/>
<keyword evidence="9" id="KW-1185">Reference proteome</keyword>
<feature type="transmembrane region" description="Helical" evidence="6">
    <location>
        <begin position="183"/>
        <end position="205"/>
    </location>
</feature>
<evidence type="ECO:0000259" key="7">
    <source>
        <dbReference type="Pfam" id="PF00892"/>
    </source>
</evidence>
<feature type="transmembrane region" description="Helical" evidence="6">
    <location>
        <begin position="40"/>
        <end position="62"/>
    </location>
</feature>
<feature type="domain" description="EamA" evidence="7">
    <location>
        <begin position="157"/>
        <end position="291"/>
    </location>
</feature>
<protein>
    <submittedName>
        <fullName evidence="8">EamA domain-containing membrane protein RarD</fullName>
    </submittedName>
</protein>
<dbReference type="PROSITE" id="PS51257">
    <property type="entry name" value="PROKAR_LIPOPROTEIN"/>
    <property type="match status" value="1"/>
</dbReference>
<sequence length="307" mass="31687">MIAVRAEARRVRPWRMLIVVVAWGSCYVLITWGMGDASLLWFAALRALVTGLLLLVTLLLAGRRADVTVLPRGPGTWALIGVLALMNVTLAFGAMFSSTGGLATGAAAVLSNAAPLLIVLPAWWLYSERPRTVEVVGAAIGFGGLVLVAAPAGLGRGAGLALLAAVGITAGALLARRLADVDLLALGAWQFLLGGAALSVVAAVVEGPPTTISWSARFITVLLVLSAGATALPYVLWFGELRRASLTSVTAWTLLVPVVGVAFGVAILGERVTPMEGLGDAIVVAALLLVAYSSRAAHRQQIRKAGS</sequence>
<proteinExistence type="inferred from homology"/>
<comment type="subcellular location">
    <subcellularLocation>
        <location evidence="1">Membrane</location>
        <topology evidence="1">Multi-pass membrane protein</topology>
    </subcellularLocation>
</comment>